<dbReference type="GO" id="GO:0051258">
    <property type="term" value="P:protein polymerization"/>
    <property type="evidence" value="ECO:0007669"/>
    <property type="project" value="UniProtKB-UniRule"/>
</dbReference>
<feature type="binding site" evidence="5">
    <location>
        <position position="203"/>
    </location>
    <ligand>
        <name>GTP</name>
        <dbReference type="ChEBI" id="CHEBI:37565"/>
    </ligand>
</feature>
<dbReference type="GO" id="GO:0005525">
    <property type="term" value="F:GTP binding"/>
    <property type="evidence" value="ECO:0007669"/>
    <property type="project" value="UniProtKB-UniRule"/>
</dbReference>
<dbReference type="NCBIfam" id="TIGR00065">
    <property type="entry name" value="ftsZ"/>
    <property type="match status" value="1"/>
</dbReference>
<evidence type="ECO:0000256" key="3">
    <source>
        <dbReference type="ARBA" id="ARBA00023134"/>
    </source>
</evidence>
<evidence type="ECO:0000256" key="4">
    <source>
        <dbReference type="ARBA" id="ARBA00023210"/>
    </source>
</evidence>
<dbReference type="GO" id="GO:0003924">
    <property type="term" value="F:GTPase activity"/>
    <property type="evidence" value="ECO:0007669"/>
    <property type="project" value="UniProtKB-UniRule"/>
</dbReference>
<reference evidence="9 10" key="1">
    <citation type="journal article" date="2018" name="Syst. Appl. Microbiol.">
        <title>A new symbiotic nanoarchaeote (Candidatus Nanoclepta minutus) and its host (Zestosphaera tikiterensis gen. nov., sp. nov.) from a New Zealand hot spring.</title>
        <authorList>
            <person name="St John E."/>
            <person name="Liu Y."/>
            <person name="Podar M."/>
            <person name="Stott M.B."/>
            <person name="Meneghin J."/>
            <person name="Chen Z."/>
            <person name="Lagutin K."/>
            <person name="Mitchell K."/>
            <person name="Reysenbach A.L."/>
        </authorList>
    </citation>
    <scope>NUCLEOTIDE SEQUENCE [LARGE SCALE GENOMIC DNA]</scope>
    <source>
        <strain evidence="9">NZ3</strain>
    </source>
</reference>
<evidence type="ECO:0000313" key="9">
    <source>
        <dbReference type="EMBL" id="RIB35192.1"/>
    </source>
</evidence>
<evidence type="ECO:0000256" key="5">
    <source>
        <dbReference type="HAMAP-Rule" id="MF_00909"/>
    </source>
</evidence>
<protein>
    <recommendedName>
        <fullName evidence="5 6">Cell division protein FtsZ</fullName>
    </recommendedName>
</protein>
<comment type="subunit">
    <text evidence="5">Homodimer. Polymerizes to form a dynamic ring structure in a strictly GTP-dependent manner. Interacts directly with several other division proteins.</text>
</comment>
<feature type="binding site" evidence="5">
    <location>
        <position position="160"/>
    </location>
    <ligand>
        <name>GTP</name>
        <dbReference type="ChEBI" id="CHEBI:37565"/>
    </ligand>
</feature>
<comment type="function">
    <text evidence="5">Essential cell division protein that forms a contractile ring structure (Z ring) at the future cell division site. The regulation of the ring assembly controls the timing and the location of cell division. One of the functions of the FtsZ ring is to recruit other cell division proteins to the septum to produce a new cell wall between the dividing cells. Binds GTP and shows GTPase activity.</text>
</comment>
<gene>
    <name evidence="5" type="primary">ftsZ</name>
    <name evidence="9" type="ORF">BXU00_02580</name>
</gene>
<proteinExistence type="inferred from homology"/>
<dbReference type="SMART" id="SM00864">
    <property type="entry name" value="Tubulin"/>
    <property type="match status" value="1"/>
</dbReference>
<dbReference type="Proteomes" id="UP000266622">
    <property type="component" value="Unassembled WGS sequence"/>
</dbReference>
<evidence type="ECO:0000313" key="10">
    <source>
        <dbReference type="Proteomes" id="UP000266622"/>
    </source>
</evidence>
<feature type="binding site" evidence="5">
    <location>
        <begin position="37"/>
        <end position="41"/>
    </location>
    <ligand>
        <name>GTP</name>
        <dbReference type="ChEBI" id="CHEBI:37565"/>
    </ligand>
</feature>
<feature type="binding site" evidence="5">
    <location>
        <position position="156"/>
    </location>
    <ligand>
        <name>GTP</name>
        <dbReference type="ChEBI" id="CHEBI:37565"/>
    </ligand>
</feature>
<dbReference type="Pfam" id="PF00091">
    <property type="entry name" value="Tubulin"/>
    <property type="match status" value="1"/>
</dbReference>
<dbReference type="PRINTS" id="PR00423">
    <property type="entry name" value="CELLDVISFTSZ"/>
</dbReference>
<dbReference type="InterPro" id="IPR036525">
    <property type="entry name" value="Tubulin/FtsZ_GTPase_sf"/>
</dbReference>
<dbReference type="PANTHER" id="PTHR30314">
    <property type="entry name" value="CELL DIVISION PROTEIN FTSZ-RELATED"/>
    <property type="match status" value="1"/>
</dbReference>
<comment type="subcellular location">
    <subcellularLocation>
        <location evidence="5">Cytoplasm</location>
    </subcellularLocation>
    <text evidence="5">Assembles at midcell at the inner surface of the cytoplasmic membrane.</text>
</comment>
<dbReference type="InterPro" id="IPR045061">
    <property type="entry name" value="FtsZ/CetZ"/>
</dbReference>
<dbReference type="GO" id="GO:0043093">
    <property type="term" value="P:FtsZ-dependent cytokinesis"/>
    <property type="evidence" value="ECO:0007669"/>
    <property type="project" value="UniProtKB-UniRule"/>
</dbReference>
<dbReference type="CDD" id="cd02201">
    <property type="entry name" value="FtsZ_type1"/>
    <property type="match status" value="1"/>
</dbReference>
<dbReference type="SUPFAM" id="SSF52490">
    <property type="entry name" value="Tubulin nucleotide-binding domain-like"/>
    <property type="match status" value="1"/>
</dbReference>
<organism evidence="9 10">
    <name type="scientific">Candidatus Nanoclepta minutus</name>
    <dbReference type="NCBI Taxonomy" id="1940235"/>
    <lineage>
        <taxon>Archaea</taxon>
        <taxon>Nanobdellota</taxon>
        <taxon>Candidatus Nanoclepta</taxon>
    </lineage>
</organism>
<dbReference type="InterPro" id="IPR018316">
    <property type="entry name" value="Tubulin/FtsZ_2-layer-sand-dom"/>
</dbReference>
<keyword evidence="5" id="KW-0963">Cytoplasm</keyword>
<evidence type="ECO:0000256" key="6">
    <source>
        <dbReference type="NCBIfam" id="TIGR00065"/>
    </source>
</evidence>
<comment type="similarity">
    <text evidence="1 5">Belongs to the FtsZ family.</text>
</comment>
<dbReference type="SMART" id="SM00865">
    <property type="entry name" value="Tubulin_C"/>
    <property type="match status" value="1"/>
</dbReference>
<dbReference type="InterPro" id="IPR024757">
    <property type="entry name" value="FtsZ_C"/>
</dbReference>
<dbReference type="Gene3D" id="3.30.1330.20">
    <property type="entry name" value="Tubulin/FtsZ, C-terminal domain"/>
    <property type="match status" value="1"/>
</dbReference>
<dbReference type="HAMAP" id="MF_00909">
    <property type="entry name" value="FtsZ"/>
    <property type="match status" value="1"/>
</dbReference>
<accession>A0A397WMQ3</accession>
<dbReference type="AlphaFoldDB" id="A0A397WMQ3"/>
<comment type="caution">
    <text evidence="9">The sequence shown here is derived from an EMBL/GenBank/DDBJ whole genome shotgun (WGS) entry which is preliminary data.</text>
</comment>
<name>A0A397WMQ3_9ARCH</name>
<sequence length="363" mass="38504">MVEVISPSIKVEEEIIGLEPGEEFKLLPSIRVVGVGGAGSNMAEWLYKMDIKGAEIIAANTDYAHLKMVKAHKKVLLGKDVTRGLGAGGNPAVGVDAAKSSQADIRKLLEGTDMLWILLGLGGGTGTGAAPIVAKVAKEIGVPLVISVATLPFASEGKVRMEKAEMGLMELRKYCDNVILIDNNKILQYAGSLPLQQAFGFANNIIGHMIKGIVETIATPSYINLDFADVRTVLSVGGGASIVGIGVSDQSENRAETAAKRAMELPLLDVDYTGASGALIHVDGGPELTLEEVNSVAQYVQKYLGEDALTITGARVSDSMKGKLRATIIVSGVRSPYVLSRWKEEVVEGKVVKNKELGIDFIF</sequence>
<dbReference type="InterPro" id="IPR003008">
    <property type="entry name" value="Tubulin_FtsZ_GTPase"/>
</dbReference>
<dbReference type="PANTHER" id="PTHR30314:SF3">
    <property type="entry name" value="MITOCHONDRIAL DIVISION PROTEIN FSZA"/>
    <property type="match status" value="1"/>
</dbReference>
<keyword evidence="5" id="KW-0131">Cell cycle</keyword>
<feature type="domain" description="Tubulin/FtsZ 2-layer sandwich" evidence="8">
    <location>
        <begin position="223"/>
        <end position="342"/>
    </location>
</feature>
<evidence type="ECO:0000256" key="1">
    <source>
        <dbReference type="ARBA" id="ARBA00009690"/>
    </source>
</evidence>
<dbReference type="Pfam" id="PF12327">
    <property type="entry name" value="FtsZ_C"/>
    <property type="match status" value="1"/>
</dbReference>
<evidence type="ECO:0000259" key="7">
    <source>
        <dbReference type="SMART" id="SM00864"/>
    </source>
</evidence>
<dbReference type="InterPro" id="IPR037103">
    <property type="entry name" value="Tubulin/FtsZ-like_C"/>
</dbReference>
<dbReference type="GO" id="GO:0032153">
    <property type="term" value="C:cell division site"/>
    <property type="evidence" value="ECO:0007669"/>
    <property type="project" value="UniProtKB-UniRule"/>
</dbReference>
<dbReference type="InterPro" id="IPR000158">
    <property type="entry name" value="Cell_div_FtsZ"/>
</dbReference>
<dbReference type="GO" id="GO:0005737">
    <property type="term" value="C:cytoplasm"/>
    <property type="evidence" value="ECO:0007669"/>
    <property type="project" value="UniProtKB-SubCell"/>
</dbReference>
<keyword evidence="2 5" id="KW-0547">Nucleotide-binding</keyword>
<keyword evidence="4 5" id="KW-0717">Septation</keyword>
<feature type="domain" description="Tubulin/FtsZ GTPase" evidence="7">
    <location>
        <begin position="29"/>
        <end position="221"/>
    </location>
</feature>
<evidence type="ECO:0000256" key="2">
    <source>
        <dbReference type="ARBA" id="ARBA00022741"/>
    </source>
</evidence>
<keyword evidence="3 5" id="KW-0342">GTP-binding</keyword>
<dbReference type="SUPFAM" id="SSF55307">
    <property type="entry name" value="Tubulin C-terminal domain-like"/>
    <property type="match status" value="1"/>
</dbReference>
<dbReference type="Gene3D" id="3.40.50.1440">
    <property type="entry name" value="Tubulin/FtsZ, GTPase domain"/>
    <property type="match status" value="1"/>
</dbReference>
<feature type="binding site" evidence="5">
    <location>
        <begin position="124"/>
        <end position="126"/>
    </location>
    <ligand>
        <name>GTP</name>
        <dbReference type="ChEBI" id="CHEBI:37565"/>
    </ligand>
</feature>
<evidence type="ECO:0000259" key="8">
    <source>
        <dbReference type="SMART" id="SM00865"/>
    </source>
</evidence>
<dbReference type="EMBL" id="MWMI01000004">
    <property type="protein sequence ID" value="RIB35192.1"/>
    <property type="molecule type" value="Genomic_DNA"/>
</dbReference>
<keyword evidence="5 9" id="KW-0132">Cell division</keyword>
<dbReference type="InterPro" id="IPR008280">
    <property type="entry name" value="Tub_FtsZ_C"/>
</dbReference>